<dbReference type="Proteomes" id="UP000556201">
    <property type="component" value="Unassembled WGS sequence"/>
</dbReference>
<comment type="caution">
    <text evidence="1">The sequence shown here is derived from an EMBL/GenBank/DDBJ whole genome shotgun (WGS) entry which is preliminary data.</text>
</comment>
<gene>
    <name evidence="1" type="ORF">HNP47_002696</name>
</gene>
<evidence type="ECO:0000313" key="1">
    <source>
        <dbReference type="EMBL" id="MBB5772680.1"/>
    </source>
</evidence>
<name>A0A7W9FW53_BREVE</name>
<dbReference type="AlphaFoldDB" id="A0A7W9FW53"/>
<evidence type="ECO:0008006" key="3">
    <source>
        <dbReference type="Google" id="ProtNLM"/>
    </source>
</evidence>
<dbReference type="EMBL" id="JACHLJ010000003">
    <property type="protein sequence ID" value="MBB5772680.1"/>
    <property type="molecule type" value="Genomic_DNA"/>
</dbReference>
<reference evidence="1 2" key="1">
    <citation type="submission" date="2020-08" db="EMBL/GenBank/DDBJ databases">
        <title>Functional genomics of gut bacteria from endangered species of beetles.</title>
        <authorList>
            <person name="Carlos-Shanley C."/>
        </authorList>
    </citation>
    <scope>NUCLEOTIDE SEQUENCE [LARGE SCALE GENOMIC DNA]</scope>
    <source>
        <strain evidence="1 2">S00192</strain>
    </source>
</reference>
<organism evidence="1 2">
    <name type="scientific">Brevundimonas vesicularis</name>
    <name type="common">Pseudomonas vesicularis</name>
    <dbReference type="NCBI Taxonomy" id="41276"/>
    <lineage>
        <taxon>Bacteria</taxon>
        <taxon>Pseudomonadati</taxon>
        <taxon>Pseudomonadota</taxon>
        <taxon>Alphaproteobacteria</taxon>
        <taxon>Caulobacterales</taxon>
        <taxon>Caulobacteraceae</taxon>
        <taxon>Brevundimonas</taxon>
    </lineage>
</organism>
<evidence type="ECO:0000313" key="2">
    <source>
        <dbReference type="Proteomes" id="UP000556201"/>
    </source>
</evidence>
<sequence length="273" mass="29555">MTNDTPARDEPMKLLISVFSAIFAFVGLAVLGAAAQAQELSVDDWEYGEDAASRTAAAMVEFSGGQAIVIQCRAGALSVVLLGVPQTTATFRTLDLHRADGRSDAGRWQVSSPNTALRSTAAARDARFFKGGGVLTVRSREGDADRMRMELDLPTASKNVDRVLTACDRPLVERRDTIPRVDGTLLDEHWLRGLQLGSRPGNARADVSCIVGREMRPVDCVIEAESPKDGGFGRSLTRAVERQKIAISDPALIQDHVFYLSLEVVTQISSISR</sequence>
<proteinExistence type="predicted"/>
<protein>
    <recommendedName>
        <fullName evidence="3">TonB C-terminal domain-containing protein</fullName>
    </recommendedName>
</protein>
<accession>A0A7W9FW53</accession>